<keyword evidence="3 7" id="KW-0479">Metal-binding</keyword>
<evidence type="ECO:0000256" key="5">
    <source>
        <dbReference type="ARBA" id="ARBA00022833"/>
    </source>
</evidence>
<name>A0A1W0A8L9_9STRA</name>
<keyword evidence="6 7" id="KW-0482">Metalloprotease</keyword>
<keyword evidence="4 7" id="KW-0378">Hydrolase</keyword>
<dbReference type="Pfam" id="PF01432">
    <property type="entry name" value="Peptidase_M3"/>
    <property type="match status" value="1"/>
</dbReference>
<keyword evidence="5 7" id="KW-0862">Zinc</keyword>
<dbReference type="STRING" id="74557.A0A1W0A8L9"/>
<dbReference type="GO" id="GO:0004222">
    <property type="term" value="F:metalloendopeptidase activity"/>
    <property type="evidence" value="ECO:0007669"/>
    <property type="project" value="InterPro"/>
</dbReference>
<dbReference type="GO" id="GO:0046872">
    <property type="term" value="F:metal ion binding"/>
    <property type="evidence" value="ECO:0007669"/>
    <property type="project" value="UniProtKB-UniRule"/>
</dbReference>
<evidence type="ECO:0000256" key="6">
    <source>
        <dbReference type="ARBA" id="ARBA00023049"/>
    </source>
</evidence>
<dbReference type="EMBL" id="JNBS01000331">
    <property type="protein sequence ID" value="OQS06549.1"/>
    <property type="molecule type" value="Genomic_DNA"/>
</dbReference>
<evidence type="ECO:0000256" key="7">
    <source>
        <dbReference type="RuleBase" id="RU003435"/>
    </source>
</evidence>
<proteinExistence type="inferred from homology"/>
<evidence type="ECO:0000256" key="1">
    <source>
        <dbReference type="ARBA" id="ARBA00006040"/>
    </source>
</evidence>
<sequence>MNQPSNNPLLADWSDQPFNLPPFKAIDTCYFKPAIEVAQLKYSVKLLKILMNLLSTTPFGALLTRVLGVFYNLTLSCSLPEHQEVELELAGPMAAYKLKVTSFPGLFELIDAVYNACDEFEGEDLRLIERIHLDFVRSGALFGKEDHVRYKELMQKLAELTTKLTQNVMTNESEYTLELSENDLDGCPEDHITSAKQNAIDSNAPEGVYIVTLDRSMVEPIITYAKKREVRERVFRAFTSRGELSPERDNNALAIEILKLRIEQAKMHGYNTFADYQVSDTMEKTPQAVSELLNRVSAPAKEVANREREALEEYATSIGDSSTVEAWEWRYTRK</sequence>
<comment type="caution">
    <text evidence="9">The sequence shown here is derived from an EMBL/GenBank/DDBJ whole genome shotgun (WGS) entry which is preliminary data.</text>
</comment>
<evidence type="ECO:0000256" key="4">
    <source>
        <dbReference type="ARBA" id="ARBA00022801"/>
    </source>
</evidence>
<evidence type="ECO:0000313" key="10">
    <source>
        <dbReference type="Proteomes" id="UP000243217"/>
    </source>
</evidence>
<gene>
    <name evidence="9" type="ORF">THRCLA_01411</name>
</gene>
<evidence type="ECO:0000256" key="3">
    <source>
        <dbReference type="ARBA" id="ARBA00022723"/>
    </source>
</evidence>
<dbReference type="InterPro" id="IPR001567">
    <property type="entry name" value="Pept_M3A_M3B_dom"/>
</dbReference>
<feature type="domain" description="Peptidase M3A/M3B catalytic" evidence="8">
    <location>
        <begin position="222"/>
        <end position="331"/>
    </location>
</feature>
<dbReference type="SUPFAM" id="SSF55486">
    <property type="entry name" value="Metalloproteases ('zincins'), catalytic domain"/>
    <property type="match status" value="1"/>
</dbReference>
<keyword evidence="10" id="KW-1185">Reference proteome</keyword>
<dbReference type="Proteomes" id="UP000243217">
    <property type="component" value="Unassembled WGS sequence"/>
</dbReference>
<accession>A0A1W0A8L9</accession>
<comment type="cofactor">
    <cofactor evidence="7">
        <name>Zn(2+)</name>
        <dbReference type="ChEBI" id="CHEBI:29105"/>
    </cofactor>
    <text evidence="7">Binds 1 zinc ion.</text>
</comment>
<evidence type="ECO:0000313" key="9">
    <source>
        <dbReference type="EMBL" id="OQS06549.1"/>
    </source>
</evidence>
<dbReference type="PANTHER" id="PTHR43660">
    <property type="entry name" value="DIPEPTIDYL CARBOXYPEPTIDASE"/>
    <property type="match status" value="1"/>
</dbReference>
<protein>
    <submittedName>
        <fullName evidence="9">Peptidyl dipeptidase</fullName>
    </submittedName>
</protein>
<dbReference type="InterPro" id="IPR045090">
    <property type="entry name" value="Pept_M3A_M3B"/>
</dbReference>
<organism evidence="9 10">
    <name type="scientific">Thraustotheca clavata</name>
    <dbReference type="NCBI Taxonomy" id="74557"/>
    <lineage>
        <taxon>Eukaryota</taxon>
        <taxon>Sar</taxon>
        <taxon>Stramenopiles</taxon>
        <taxon>Oomycota</taxon>
        <taxon>Saprolegniomycetes</taxon>
        <taxon>Saprolegniales</taxon>
        <taxon>Achlyaceae</taxon>
        <taxon>Thraustotheca</taxon>
    </lineage>
</organism>
<keyword evidence="2 7" id="KW-0645">Protease</keyword>
<dbReference type="GO" id="GO:0006508">
    <property type="term" value="P:proteolysis"/>
    <property type="evidence" value="ECO:0007669"/>
    <property type="project" value="UniProtKB-KW"/>
</dbReference>
<comment type="similarity">
    <text evidence="1 7">Belongs to the peptidase M3 family.</text>
</comment>
<evidence type="ECO:0000256" key="2">
    <source>
        <dbReference type="ARBA" id="ARBA00022670"/>
    </source>
</evidence>
<evidence type="ECO:0000259" key="8">
    <source>
        <dbReference type="Pfam" id="PF01432"/>
    </source>
</evidence>
<reference evidence="9 10" key="1">
    <citation type="journal article" date="2014" name="Genome Biol. Evol.">
        <title>The secreted proteins of Achlya hypogyna and Thraustotheca clavata identify the ancestral oomycete secretome and reveal gene acquisitions by horizontal gene transfer.</title>
        <authorList>
            <person name="Misner I."/>
            <person name="Blouin N."/>
            <person name="Leonard G."/>
            <person name="Richards T.A."/>
            <person name="Lane C.E."/>
        </authorList>
    </citation>
    <scope>NUCLEOTIDE SEQUENCE [LARGE SCALE GENOMIC DNA]</scope>
    <source>
        <strain evidence="9 10">ATCC 34112</strain>
    </source>
</reference>
<dbReference type="OrthoDB" id="534666at2759"/>
<dbReference type="AlphaFoldDB" id="A0A1W0A8L9"/>
<dbReference type="InterPro" id="IPR024077">
    <property type="entry name" value="Neurolysin/TOP_dom2"/>
</dbReference>
<dbReference type="PANTHER" id="PTHR43660:SF1">
    <property type="entry name" value="DIPEPTIDYL CARBOXYPEPTIDASE"/>
    <property type="match status" value="1"/>
</dbReference>
<dbReference type="Gene3D" id="1.10.1370.10">
    <property type="entry name" value="Neurolysin, domain 3"/>
    <property type="match status" value="1"/>
</dbReference>